<organism evidence="1 2">
    <name type="scientific">Arthrobacter halodurans</name>
    <dbReference type="NCBI Taxonomy" id="516699"/>
    <lineage>
        <taxon>Bacteria</taxon>
        <taxon>Bacillati</taxon>
        <taxon>Actinomycetota</taxon>
        <taxon>Actinomycetes</taxon>
        <taxon>Micrococcales</taxon>
        <taxon>Micrococcaceae</taxon>
        <taxon>Arthrobacter</taxon>
    </lineage>
</organism>
<reference evidence="1 2" key="1">
    <citation type="submission" date="2024-09" db="EMBL/GenBank/DDBJ databases">
        <authorList>
            <person name="Salinas-Garcia M.A."/>
            <person name="Prieme A."/>
        </authorList>
    </citation>
    <scope>NUCLEOTIDE SEQUENCE [LARGE SCALE GENOMIC DNA]</scope>
    <source>
        <strain evidence="1 2">DSM 21081</strain>
    </source>
</reference>
<dbReference type="Proteomes" id="UP001575652">
    <property type="component" value="Unassembled WGS sequence"/>
</dbReference>
<evidence type="ECO:0000313" key="1">
    <source>
        <dbReference type="EMBL" id="MFB0835559.1"/>
    </source>
</evidence>
<keyword evidence="2" id="KW-1185">Reference proteome</keyword>
<evidence type="ECO:0000313" key="2">
    <source>
        <dbReference type="Proteomes" id="UP001575652"/>
    </source>
</evidence>
<gene>
    <name evidence="1" type="ORF">ACETWP_13275</name>
</gene>
<sequence>MALNFAGPEPGRWIVDALAGDLTDPGAAQTVAGQIPGGFEAYARIFHPARDDDGRAVRWAAIAAGQGTELHGEAQFAGVSGLDDTGHPWREDAWEGEPPSGDGLPQPDLAALAAVLARHTGTPDRLYLALWNGYAFIHGGDAVSVLSADAGGLDEETAEREERLERELKRPAFGPDVLGGPMLELGDEGYRAYFVFSGTSGDLAHPLWKRGSSFEERQAPNMAWPADHAWMLSTELYEDSTIVGGSAELVRALAGDPDLEVRAVTRDSRLDLAGDTVNPRPESPGL</sequence>
<accession>A0ABV4UPI1</accession>
<proteinExistence type="predicted"/>
<comment type="caution">
    <text evidence="1">The sequence shown here is derived from an EMBL/GenBank/DDBJ whole genome shotgun (WGS) entry which is preliminary data.</text>
</comment>
<name>A0ABV4UPI1_9MICC</name>
<protein>
    <submittedName>
        <fullName evidence="1">Uncharacterized protein</fullName>
    </submittedName>
</protein>
<dbReference type="RefSeq" id="WP_373972736.1">
    <property type="nucleotide sequence ID" value="NZ_JBHDLJ010000012.1"/>
</dbReference>
<dbReference type="EMBL" id="JBHDLJ010000012">
    <property type="protein sequence ID" value="MFB0835559.1"/>
    <property type="molecule type" value="Genomic_DNA"/>
</dbReference>